<proteinExistence type="predicted"/>
<evidence type="ECO:0000313" key="3">
    <source>
        <dbReference type="Proteomes" id="UP000195106"/>
    </source>
</evidence>
<dbReference type="Pfam" id="PF01547">
    <property type="entry name" value="SBP_bac_1"/>
    <property type="match status" value="1"/>
</dbReference>
<name>A0A251XVY4_9MICO</name>
<evidence type="ECO:0000313" key="2">
    <source>
        <dbReference type="EMBL" id="OUE09620.1"/>
    </source>
</evidence>
<dbReference type="AlphaFoldDB" id="A0A251XVY4"/>
<feature type="signal peptide" evidence="1">
    <location>
        <begin position="1"/>
        <end position="32"/>
    </location>
</feature>
<reference evidence="2 3" key="1">
    <citation type="submission" date="2016-08" db="EMBL/GenBank/DDBJ databases">
        <title>Genome sequence of Clavibacter michiganensis spp. strain CASJ009.</title>
        <authorList>
            <person name="Thapa S.P."/>
            <person name="Coaker G."/>
        </authorList>
    </citation>
    <scope>NUCLEOTIDE SEQUENCE [LARGE SCALE GENOMIC DNA]</scope>
    <source>
        <strain evidence="2">CASJ009</strain>
    </source>
</reference>
<protein>
    <submittedName>
        <fullName evidence="2">Multiple sugar-binding protein</fullName>
    </submittedName>
</protein>
<comment type="caution">
    <text evidence="2">The sequence shown here is derived from an EMBL/GenBank/DDBJ whole genome shotgun (WGS) entry which is preliminary data.</text>
</comment>
<evidence type="ECO:0000256" key="1">
    <source>
        <dbReference type="SAM" id="SignalP"/>
    </source>
</evidence>
<dbReference type="Proteomes" id="UP000195106">
    <property type="component" value="Unassembled WGS sequence"/>
</dbReference>
<accession>A0A251XVY4</accession>
<keyword evidence="1" id="KW-0732">Signal</keyword>
<organism evidence="2 3">
    <name type="scientific">Clavibacter michiganensis</name>
    <dbReference type="NCBI Taxonomy" id="28447"/>
    <lineage>
        <taxon>Bacteria</taxon>
        <taxon>Bacillati</taxon>
        <taxon>Actinomycetota</taxon>
        <taxon>Actinomycetes</taxon>
        <taxon>Micrococcales</taxon>
        <taxon>Microbacteriaceae</taxon>
        <taxon>Clavibacter</taxon>
    </lineage>
</organism>
<sequence length="417" mass="43664">MSHRSHGPLARSAAALATLALGAAALSGCAPAADDGSTKLSFFSWDNEATMTPVIDAFEAANPGITVEFSSAPPVAEYISTLQTRLVGGTGADVFAIAAENKTNLIDAGYVKDLTDEPFMAAMSPFNTETYGRDGRAYGMSTNSWAGGLLVNEQLLADAGVTGIPTSWDDFLDVLEDVKATGVTPFYDGAGQIPMTVAAMVGAENAAAGGDVDAAIFSGDAEFADLWDEPLAAYQELFDRDLMSQDVISLTGDQIVDEFVNGRVAIMTAGPWNVPAVREAAPDMDIAFAPVPTPTGDAFWAGAASPGYAINAKSENTEAAEAFLTFLGSEEGVGLFQKETAALTTTDNYTPEIDPALQPNLEGLQSGDFYLPQIAWPRYQDALNTDAVAQIQLMIQGSATPADVSAALQTRLQEQEG</sequence>
<dbReference type="PROSITE" id="PS51257">
    <property type="entry name" value="PROKAR_LIPOPROTEIN"/>
    <property type="match status" value="1"/>
</dbReference>
<dbReference type="PANTHER" id="PTHR43649">
    <property type="entry name" value="ARABINOSE-BINDING PROTEIN-RELATED"/>
    <property type="match status" value="1"/>
</dbReference>
<dbReference type="PANTHER" id="PTHR43649:SF14">
    <property type="entry name" value="BLR3389 PROTEIN"/>
    <property type="match status" value="1"/>
</dbReference>
<gene>
    <name evidence="2" type="primary">msmE_5</name>
    <name evidence="2" type="ORF">CMsap09_11795</name>
</gene>
<dbReference type="InterPro" id="IPR050490">
    <property type="entry name" value="Bact_solute-bd_prot1"/>
</dbReference>
<dbReference type="InterPro" id="IPR006059">
    <property type="entry name" value="SBP"/>
</dbReference>
<dbReference type="EMBL" id="MDHJ01000001">
    <property type="protein sequence ID" value="OUE09620.1"/>
    <property type="molecule type" value="Genomic_DNA"/>
</dbReference>
<dbReference type="Gene3D" id="3.40.190.10">
    <property type="entry name" value="Periplasmic binding protein-like II"/>
    <property type="match status" value="2"/>
</dbReference>
<dbReference type="SUPFAM" id="SSF53850">
    <property type="entry name" value="Periplasmic binding protein-like II"/>
    <property type="match status" value="1"/>
</dbReference>
<feature type="chain" id="PRO_5012309931" evidence="1">
    <location>
        <begin position="33"/>
        <end position="417"/>
    </location>
</feature>